<protein>
    <submittedName>
        <fullName evidence="1">Uncharacterized protein</fullName>
    </submittedName>
</protein>
<dbReference type="EMBL" id="AP019376">
    <property type="protein sequence ID" value="BBH91373.1"/>
    <property type="molecule type" value="Genomic_DNA"/>
</dbReference>
<accession>A0A455SSH0</accession>
<dbReference type="AlphaFoldDB" id="A0A455SSH0"/>
<organism evidence="1">
    <name type="scientific">Thermosporothrix sp. COM3</name>
    <dbReference type="NCBI Taxonomy" id="2490863"/>
    <lineage>
        <taxon>Bacteria</taxon>
        <taxon>Bacillati</taxon>
        <taxon>Chloroflexota</taxon>
        <taxon>Ktedonobacteria</taxon>
        <taxon>Ktedonobacterales</taxon>
        <taxon>Thermosporotrichaceae</taxon>
        <taxon>Thermosporothrix</taxon>
    </lineage>
</organism>
<sequence length="83" mass="9768">MTYGLFTYKYVTNHKEKTKIFLPFSLKESDCQSTLEKRGEVKGLLFRFKGWHDCELKKKKRARDAELQALRCPQGIIKVLSKN</sequence>
<name>A0A455SSH0_9CHLR</name>
<proteinExistence type="predicted"/>
<gene>
    <name evidence="1" type="ORF">KTC_61240</name>
</gene>
<reference evidence="1" key="1">
    <citation type="submission" date="2018-12" db="EMBL/GenBank/DDBJ databases">
        <title>Novel natural products biosynthetic potential of the class Ktedonobacteria.</title>
        <authorList>
            <person name="Zheng Y."/>
            <person name="Saitou A."/>
            <person name="Wang C.M."/>
            <person name="Toyoda A."/>
            <person name="Minakuchi Y."/>
            <person name="Sekiguchi Y."/>
            <person name="Ueda K."/>
            <person name="Takano H."/>
            <person name="Sakai Y."/>
            <person name="Yokota A."/>
            <person name="Yabe S."/>
        </authorList>
    </citation>
    <scope>NUCLEOTIDE SEQUENCE</scope>
    <source>
        <strain evidence="1">COM3</strain>
    </source>
</reference>
<evidence type="ECO:0000313" key="1">
    <source>
        <dbReference type="EMBL" id="BBH91373.1"/>
    </source>
</evidence>